<dbReference type="Proteomes" id="UP001431209">
    <property type="component" value="Unassembled WGS sequence"/>
</dbReference>
<keyword evidence="1" id="KW-0808">Transferase</keyword>
<dbReference type="AlphaFoldDB" id="A0AAW2ZF54"/>
<proteinExistence type="predicted"/>
<organism evidence="6 7">
    <name type="scientific">Acrasis kona</name>
    <dbReference type="NCBI Taxonomy" id="1008807"/>
    <lineage>
        <taxon>Eukaryota</taxon>
        <taxon>Discoba</taxon>
        <taxon>Heterolobosea</taxon>
        <taxon>Tetramitia</taxon>
        <taxon>Eutetramitia</taxon>
        <taxon>Acrasidae</taxon>
        <taxon>Acrasis</taxon>
    </lineage>
</organism>
<dbReference type="Gene3D" id="3.40.1160.10">
    <property type="entry name" value="Acetylglutamate kinase-like"/>
    <property type="match status" value="1"/>
</dbReference>
<dbReference type="Pfam" id="PF00696">
    <property type="entry name" value="AA_kinase"/>
    <property type="match status" value="1"/>
</dbReference>
<comment type="caution">
    <text evidence="6">The sequence shown here is derived from an EMBL/GenBank/DDBJ whole genome shotgun (WGS) entry which is preliminary data.</text>
</comment>
<dbReference type="PANTHER" id="PTHR43654:SF1">
    <property type="entry name" value="ISOPENTENYL PHOSPHATE KINASE"/>
    <property type="match status" value="1"/>
</dbReference>
<keyword evidence="7" id="KW-1185">Reference proteome</keyword>
<evidence type="ECO:0000256" key="1">
    <source>
        <dbReference type="ARBA" id="ARBA00022679"/>
    </source>
</evidence>
<dbReference type="GO" id="GO:0016114">
    <property type="term" value="P:terpenoid biosynthetic process"/>
    <property type="evidence" value="ECO:0007669"/>
    <property type="project" value="TreeGrafter"/>
</dbReference>
<evidence type="ECO:0000259" key="5">
    <source>
        <dbReference type="Pfam" id="PF00696"/>
    </source>
</evidence>
<evidence type="ECO:0000256" key="3">
    <source>
        <dbReference type="ARBA" id="ARBA00022777"/>
    </source>
</evidence>
<dbReference type="InterPro" id="IPR001048">
    <property type="entry name" value="Asp/Glu/Uridylate_kinase"/>
</dbReference>
<dbReference type="GO" id="GO:0005524">
    <property type="term" value="F:ATP binding"/>
    <property type="evidence" value="ECO:0007669"/>
    <property type="project" value="UniProtKB-KW"/>
</dbReference>
<feature type="domain" description="Aspartate/glutamate/uridylate kinase" evidence="5">
    <location>
        <begin position="3"/>
        <end position="312"/>
    </location>
</feature>
<dbReference type="GO" id="GO:0005829">
    <property type="term" value="C:cytosol"/>
    <property type="evidence" value="ECO:0007669"/>
    <property type="project" value="TreeGrafter"/>
</dbReference>
<sequence>MAKIRIVKFGGACLTDKQNEETLNEEGIDWCVNAVNSMLADSPDPIIIVSGAGSFGHHLAKKYQLTLGERTLNYGEINQDRIKSRRQEIALGMAQTKSALLTLQQHFIKKLVSAGIPAISVSPSSLISLYNPTEEFLDNIEDKETHEANLKEDRVLQETSFSNQIKRFVNRGLVPVLHGDVVIDIGQRSNVLSGDTIIEMLCKAYSNEDEKVPVAFFVTNVYGAYLKCPTEQDEVEAKGLIREFKLIKTEQDEQRQQNNHSLIMNMFHPQEQEEVKNNSRMVTPEFALVDNKDVTGGFEAKLKSAMSIVKANKDVDIFIVKCGTEDALKVLSEGTLADGVKGTHVHCKLK</sequence>
<evidence type="ECO:0000313" key="7">
    <source>
        <dbReference type="Proteomes" id="UP001431209"/>
    </source>
</evidence>
<keyword evidence="2" id="KW-0547">Nucleotide-binding</keyword>
<reference evidence="6 7" key="1">
    <citation type="submission" date="2024-03" db="EMBL/GenBank/DDBJ databases">
        <title>The Acrasis kona genome and developmental transcriptomes reveal deep origins of eukaryotic multicellular pathways.</title>
        <authorList>
            <person name="Sheikh S."/>
            <person name="Fu C.-J."/>
            <person name="Brown M.W."/>
            <person name="Baldauf S.L."/>
        </authorList>
    </citation>
    <scope>NUCLEOTIDE SEQUENCE [LARGE SCALE GENOMIC DNA]</scope>
    <source>
        <strain evidence="6 7">ATCC MYA-3509</strain>
    </source>
</reference>
<dbReference type="GO" id="GO:0016301">
    <property type="term" value="F:kinase activity"/>
    <property type="evidence" value="ECO:0007669"/>
    <property type="project" value="UniProtKB-KW"/>
</dbReference>
<protein>
    <submittedName>
        <fullName evidence="6">Isopentenyl phosphate kinase</fullName>
    </submittedName>
</protein>
<dbReference type="InterPro" id="IPR036393">
    <property type="entry name" value="AceGlu_kinase-like_sf"/>
</dbReference>
<keyword evidence="4" id="KW-0067">ATP-binding</keyword>
<dbReference type="PANTHER" id="PTHR43654">
    <property type="entry name" value="GLUTAMATE 5-KINASE"/>
    <property type="match status" value="1"/>
</dbReference>
<gene>
    <name evidence="6" type="ORF">AKO1_000818</name>
</gene>
<evidence type="ECO:0000313" key="6">
    <source>
        <dbReference type="EMBL" id="KAL0487341.1"/>
    </source>
</evidence>
<evidence type="ECO:0000256" key="4">
    <source>
        <dbReference type="ARBA" id="ARBA00022840"/>
    </source>
</evidence>
<accession>A0AAW2ZF54</accession>
<keyword evidence="3 6" id="KW-0418">Kinase</keyword>
<name>A0AAW2ZF54_9EUKA</name>
<dbReference type="SUPFAM" id="SSF53633">
    <property type="entry name" value="Carbamate kinase-like"/>
    <property type="match status" value="1"/>
</dbReference>
<dbReference type="GO" id="GO:0102043">
    <property type="term" value="F:isopentenyl phosphate kinase activity"/>
    <property type="evidence" value="ECO:0007669"/>
    <property type="project" value="TreeGrafter"/>
</dbReference>
<evidence type="ECO:0000256" key="2">
    <source>
        <dbReference type="ARBA" id="ARBA00022741"/>
    </source>
</evidence>
<dbReference type="EMBL" id="JAOPGA020001331">
    <property type="protein sequence ID" value="KAL0487341.1"/>
    <property type="molecule type" value="Genomic_DNA"/>
</dbReference>